<dbReference type="RefSeq" id="WP_207856149.1">
    <property type="nucleotide sequence ID" value="NZ_JAFREP010000001.1"/>
</dbReference>
<dbReference type="EMBL" id="JAFREP010000001">
    <property type="protein sequence ID" value="MBO1316913.1"/>
    <property type="molecule type" value="Genomic_DNA"/>
</dbReference>
<sequence length="777" mass="84862">MVTFFVQSSRLLCLFMVAGWVFPVAAQTVPWSVPSGEGFYKDVLINGGPGVSGVPQRHFVAMLGLEVETLSAAECSPQYETFQTHLIGCSSVPLPDNVSCNSDPNGRLLYPDGSPRFRLLVTGGAASEQYLDQDGDSAGFPDALCHERDPDSTWYHAGGRHHDYLRAIRNDQFQTGEQVIQQFVAAGGSFSGFCAGAFLAEDLKLNLFKSFPFDDEFRQVTILPTSPLFDYMPTTLKKHYIRSAGGGYVTWDDEVTPPEILAIGGGYDLIWASKADTQTGRVVVSGSHPEESRDPYIERLTAAMYTYALDGVGTPRVKGALQNGITRYMDKGTHERIPDETKIGDKQYHHFSFEVTNQRYLKLDVVGEPGTDFHVYLRKGEPAFDSTTPSFQKVVGPGAQKTLVFDNLSIGTWYVGVECVTTVTLNETTNIYDDPHGVLNGIAYHVTATWSAQPIPVREFSAFNVPASVTRTRELNCSWQATGFDPGALATVALVSDSGAVTVLNNAYPLQEENDFTFYPDQPAGRYFLRVTANQNPEIQLASPWLTLAAARLTLGTLPSSYDSFSDLNWTWDGEAHLTEVRLYDQAGNVVWHEQVWSEPGSNRTAFPPGEGVAVRDGVFRLVTQNGGVSTVWESQLFTYPSDPFGLPPCCDLGGLATVSGYQAVVLNRAASGAYSPALVEIGNATNTAQTIRIHLGLEGQPLPSQPLTRVGDYSISTRRYAVGPSTYTLYPGQSMTLSVSYLGTQNKPPLGLLVFENNGEFVVWEGQSQIPIIPAD</sequence>
<dbReference type="Gene3D" id="2.60.120.380">
    <property type="match status" value="1"/>
</dbReference>
<evidence type="ECO:0000313" key="2">
    <source>
        <dbReference type="EMBL" id="MBO1316913.1"/>
    </source>
</evidence>
<proteinExistence type="predicted"/>
<evidence type="ECO:0000313" key="3">
    <source>
        <dbReference type="Proteomes" id="UP000664417"/>
    </source>
</evidence>
<evidence type="ECO:0000256" key="1">
    <source>
        <dbReference type="SAM" id="SignalP"/>
    </source>
</evidence>
<dbReference type="Proteomes" id="UP000664417">
    <property type="component" value="Unassembled WGS sequence"/>
</dbReference>
<organism evidence="2 3">
    <name type="scientific">Acanthopleuribacter pedis</name>
    <dbReference type="NCBI Taxonomy" id="442870"/>
    <lineage>
        <taxon>Bacteria</taxon>
        <taxon>Pseudomonadati</taxon>
        <taxon>Acidobacteriota</taxon>
        <taxon>Holophagae</taxon>
        <taxon>Acanthopleuribacterales</taxon>
        <taxon>Acanthopleuribacteraceae</taxon>
        <taxon>Acanthopleuribacter</taxon>
    </lineage>
</organism>
<reference evidence="2" key="1">
    <citation type="submission" date="2021-03" db="EMBL/GenBank/DDBJ databases">
        <authorList>
            <person name="Wang G."/>
        </authorList>
    </citation>
    <scope>NUCLEOTIDE SEQUENCE</scope>
    <source>
        <strain evidence="2">KCTC 12899</strain>
    </source>
</reference>
<feature type="signal peptide" evidence="1">
    <location>
        <begin position="1"/>
        <end position="26"/>
    </location>
</feature>
<protein>
    <submittedName>
        <fullName evidence="2">Uncharacterized protein</fullName>
    </submittedName>
</protein>
<feature type="chain" id="PRO_5035302542" evidence="1">
    <location>
        <begin position="27"/>
        <end position="777"/>
    </location>
</feature>
<accession>A0A8J7QD73</accession>
<gene>
    <name evidence="2" type="ORF">J3U88_00475</name>
</gene>
<name>A0A8J7QD73_9BACT</name>
<keyword evidence="3" id="KW-1185">Reference proteome</keyword>
<keyword evidence="1" id="KW-0732">Signal</keyword>
<comment type="caution">
    <text evidence="2">The sequence shown here is derived from an EMBL/GenBank/DDBJ whole genome shotgun (WGS) entry which is preliminary data.</text>
</comment>
<dbReference type="AlphaFoldDB" id="A0A8J7QD73"/>